<keyword evidence="3" id="KW-1185">Reference proteome</keyword>
<feature type="signal peptide" evidence="1">
    <location>
        <begin position="1"/>
        <end position="19"/>
    </location>
</feature>
<accession>A0AAQ4FD37</accession>
<keyword evidence="1" id="KW-0732">Signal</keyword>
<reference evidence="2 3" key="1">
    <citation type="journal article" date="2023" name="Arcadia Sci">
        <title>De novo assembly of a long-read Amblyomma americanum tick genome.</title>
        <authorList>
            <person name="Chou S."/>
            <person name="Poskanzer K.E."/>
            <person name="Rollins M."/>
            <person name="Thuy-Boun P.S."/>
        </authorList>
    </citation>
    <scope>NUCLEOTIDE SEQUENCE [LARGE SCALE GENOMIC DNA]</scope>
    <source>
        <strain evidence="2">F_SG_1</strain>
        <tissue evidence="2">Salivary glands</tissue>
    </source>
</reference>
<proteinExistence type="predicted"/>
<dbReference type="EMBL" id="JARKHS020004519">
    <property type="protein sequence ID" value="KAK8784508.1"/>
    <property type="molecule type" value="Genomic_DNA"/>
</dbReference>
<evidence type="ECO:0000313" key="2">
    <source>
        <dbReference type="EMBL" id="KAK8784508.1"/>
    </source>
</evidence>
<evidence type="ECO:0000256" key="1">
    <source>
        <dbReference type="SAM" id="SignalP"/>
    </source>
</evidence>
<comment type="caution">
    <text evidence="2">The sequence shown here is derived from an EMBL/GenBank/DDBJ whole genome shotgun (WGS) entry which is preliminary data.</text>
</comment>
<dbReference type="AlphaFoldDB" id="A0AAQ4FD37"/>
<evidence type="ECO:0000313" key="3">
    <source>
        <dbReference type="Proteomes" id="UP001321473"/>
    </source>
</evidence>
<dbReference type="SUPFAM" id="SSF50814">
    <property type="entry name" value="Lipocalins"/>
    <property type="match status" value="1"/>
</dbReference>
<protein>
    <recommendedName>
        <fullName evidence="4">Secreted protein</fullName>
    </recommendedName>
</protein>
<gene>
    <name evidence="2" type="ORF">V5799_009127</name>
</gene>
<dbReference type="InterPro" id="IPR012674">
    <property type="entry name" value="Calycin"/>
</dbReference>
<evidence type="ECO:0008006" key="4">
    <source>
        <dbReference type="Google" id="ProtNLM"/>
    </source>
</evidence>
<sequence>MSVAVAAAALVLLAGSSAASSTLDLNPAVGVYQDETDCFPFKSNLRQIYRNFESDPYFGGEAKCIRTGPTGPLVDSSLNTTFEYGSDGKIGAPLSRLQDVLPLPQGSFCDNDFLVTLMSSPGYTARNVIHFQPRDESLEAFNFTVAYRDCQRCKVFRHGYIENGKHNGTENILHALDSTLQLVT</sequence>
<dbReference type="Gene3D" id="2.40.128.20">
    <property type="match status" value="1"/>
</dbReference>
<name>A0AAQ4FD37_AMBAM</name>
<feature type="chain" id="PRO_5042823039" description="Secreted protein" evidence="1">
    <location>
        <begin position="20"/>
        <end position="184"/>
    </location>
</feature>
<dbReference type="Proteomes" id="UP001321473">
    <property type="component" value="Unassembled WGS sequence"/>
</dbReference>
<organism evidence="2 3">
    <name type="scientific">Amblyomma americanum</name>
    <name type="common">Lone star tick</name>
    <dbReference type="NCBI Taxonomy" id="6943"/>
    <lineage>
        <taxon>Eukaryota</taxon>
        <taxon>Metazoa</taxon>
        <taxon>Ecdysozoa</taxon>
        <taxon>Arthropoda</taxon>
        <taxon>Chelicerata</taxon>
        <taxon>Arachnida</taxon>
        <taxon>Acari</taxon>
        <taxon>Parasitiformes</taxon>
        <taxon>Ixodida</taxon>
        <taxon>Ixodoidea</taxon>
        <taxon>Ixodidae</taxon>
        <taxon>Amblyomminae</taxon>
        <taxon>Amblyomma</taxon>
    </lineage>
</organism>